<dbReference type="AlphaFoldDB" id="A0A9D6A8Z0"/>
<keyword evidence="1" id="KW-0732">Signal</keyword>
<evidence type="ECO:0000313" key="2">
    <source>
        <dbReference type="EMBL" id="MBF1445881.1"/>
    </source>
</evidence>
<dbReference type="Proteomes" id="UP000787419">
    <property type="component" value="Unassembled WGS sequence"/>
</dbReference>
<sequence>MPDRNIIQQLKRHDSMKKRMVYILVGFLFLAGCPQANADSASPKAVQRNGKEEFLLQEKGDKKEQRNDNATTNWDAIHAKYAAKKYKTEDSWELAWYKDYTGDSDSSPIDELKSMKIKLFGDSILYLNGKRLKVCRTVRDPFMYQRDALYYPSLTKYFANLGINIVKSVPVLLLQSTMKDVYSDMLEYIYTGKYLALYCRGYVGVYKYIRRKDQGLPSPTAHLVYTDADLYKDIDKEMSSKHARQYNIRAYKSKLKVLAGDRIEEMKSGGGFDFVKLPSCKGFPIFVCLNYNEDDEFLIFTYRNNSINIDNCINVLAFSSYNNEKESFAIFSDGTIYVKIVDEKGSHITVYRINDEGDFYKLN</sequence>
<dbReference type="EMBL" id="JABZTM010000003">
    <property type="protein sequence ID" value="MBF1445881.1"/>
    <property type="molecule type" value="Genomic_DNA"/>
</dbReference>
<organism evidence="2 3">
    <name type="scientific">Prevotella nigrescens</name>
    <dbReference type="NCBI Taxonomy" id="28133"/>
    <lineage>
        <taxon>Bacteria</taxon>
        <taxon>Pseudomonadati</taxon>
        <taxon>Bacteroidota</taxon>
        <taxon>Bacteroidia</taxon>
        <taxon>Bacteroidales</taxon>
        <taxon>Prevotellaceae</taxon>
        <taxon>Prevotella</taxon>
    </lineage>
</organism>
<reference evidence="2" key="1">
    <citation type="submission" date="2020-04" db="EMBL/GenBank/DDBJ databases">
        <title>Deep metagenomics examines the oral microbiome during advanced dental caries in children, revealing novel taxa and co-occurrences with host molecules.</title>
        <authorList>
            <person name="Baker J.L."/>
            <person name="Morton J.T."/>
            <person name="Dinis M."/>
            <person name="Alvarez R."/>
            <person name="Tran N.C."/>
            <person name="Knight R."/>
            <person name="Edlund A."/>
        </authorList>
    </citation>
    <scope>NUCLEOTIDE SEQUENCE</scope>
    <source>
        <strain evidence="2">JCVI_32_bin.50</strain>
    </source>
</reference>
<feature type="signal peptide" evidence="1">
    <location>
        <begin position="1"/>
        <end position="38"/>
    </location>
</feature>
<name>A0A9D6A8Z0_9BACT</name>
<evidence type="ECO:0008006" key="4">
    <source>
        <dbReference type="Google" id="ProtNLM"/>
    </source>
</evidence>
<accession>A0A9D6A8Z0</accession>
<feature type="chain" id="PRO_5039029970" description="Lipoprotein" evidence="1">
    <location>
        <begin position="39"/>
        <end position="363"/>
    </location>
</feature>
<gene>
    <name evidence="2" type="ORF">HXN55_00620</name>
</gene>
<comment type="caution">
    <text evidence="2">The sequence shown here is derived from an EMBL/GenBank/DDBJ whole genome shotgun (WGS) entry which is preliminary data.</text>
</comment>
<evidence type="ECO:0000313" key="3">
    <source>
        <dbReference type="Proteomes" id="UP000787419"/>
    </source>
</evidence>
<proteinExistence type="predicted"/>
<dbReference type="PROSITE" id="PS51257">
    <property type="entry name" value="PROKAR_LIPOPROTEIN"/>
    <property type="match status" value="1"/>
</dbReference>
<dbReference type="RefSeq" id="WP_278488744.1">
    <property type="nucleotide sequence ID" value="NZ_JABZTM010000003.1"/>
</dbReference>
<protein>
    <recommendedName>
        <fullName evidence="4">Lipoprotein</fullName>
    </recommendedName>
</protein>
<evidence type="ECO:0000256" key="1">
    <source>
        <dbReference type="SAM" id="SignalP"/>
    </source>
</evidence>